<evidence type="ECO:0000259" key="1">
    <source>
        <dbReference type="Pfam" id="PF01636"/>
    </source>
</evidence>
<dbReference type="Pfam" id="PF01636">
    <property type="entry name" value="APH"/>
    <property type="match status" value="1"/>
</dbReference>
<dbReference type="Proteomes" id="UP000248961">
    <property type="component" value="Unassembled WGS sequence"/>
</dbReference>
<proteinExistence type="predicted"/>
<dbReference type="OrthoDB" id="10003767at2759"/>
<dbReference type="PANTHER" id="PTHR36091">
    <property type="entry name" value="ALTERED INHERITANCE OF MITOCHONDRIA PROTEIN 9, MITOCHONDRIAL"/>
    <property type="match status" value="1"/>
</dbReference>
<dbReference type="STRING" id="1450537.A0A395IB54"/>
<sequence>MVLRTWHTSPRLGYPNGCNTPNSFDLFEYTSGRWIYNNYLRHRERRRVFNPEDSVVGFEKLAEGGFNRSFLVTMRDDFRFLARIPYLFAQPRSLVVASEAATLDYLRHHGLPVPKVFGYSPDAENPAGTEYIFMELMQGTNLGDVWFDLSEQQRTKVVANIVELESRLFALRFPASGSLYYPALADGSRLCIGPDISLRLWYGRRMNLPVGRGPSGVRKEIAYLHKFGRPLQPLQRLRRKVYNYQAQPHLDHIRNLEGYIHIAPQLIPHGSPRLLRPILRHPDLQPNNILISNNLEITELIDWQHSTILPLFLQCEIPGSLQNDGDEVSESLQKPSLPVDFDDLHEREQFMQAEIFRRRQLHYLYVKFTAEKNPKHYDAMALDFSTIRQRLFHHASDPWEGDNLTLKADLVTLSRDWTNITGSDATQCPLTYSEKEASECMRLARMQAEADDQLQSCQDPIGVGPEGWVPVAQYEQAKAAERKLKTDALEAAETDGERTQLDENWIFDDFCEDEYM</sequence>
<dbReference type="AlphaFoldDB" id="A0A395IB54"/>
<dbReference type="EMBL" id="KZ824267">
    <property type="protein sequence ID" value="RAL17427.1"/>
    <property type="molecule type" value="Genomic_DNA"/>
</dbReference>
<evidence type="ECO:0000313" key="3">
    <source>
        <dbReference type="Proteomes" id="UP000248961"/>
    </source>
</evidence>
<dbReference type="RefSeq" id="XP_025556581.1">
    <property type="nucleotide sequence ID" value="XM_025697438.1"/>
</dbReference>
<reference evidence="2 3" key="1">
    <citation type="submission" date="2018-02" db="EMBL/GenBank/DDBJ databases">
        <title>The genomes of Aspergillus section Nigri reveals drivers in fungal speciation.</title>
        <authorList>
            <consortium name="DOE Joint Genome Institute"/>
            <person name="Vesth T.C."/>
            <person name="Nybo J."/>
            <person name="Theobald S."/>
            <person name="Brandl J."/>
            <person name="Frisvad J.C."/>
            <person name="Nielsen K.F."/>
            <person name="Lyhne E.K."/>
            <person name="Kogle M.E."/>
            <person name="Kuo A."/>
            <person name="Riley R."/>
            <person name="Clum A."/>
            <person name="Nolan M."/>
            <person name="Lipzen A."/>
            <person name="Salamov A."/>
            <person name="Henrissat B."/>
            <person name="Wiebenga A."/>
            <person name="De vries R.P."/>
            <person name="Grigoriev I.V."/>
            <person name="Mortensen U.H."/>
            <person name="Andersen M.R."/>
            <person name="Baker S.E."/>
        </authorList>
    </citation>
    <scope>NUCLEOTIDE SEQUENCE [LARGE SCALE GENOMIC DNA]</scope>
    <source>
        <strain evidence="2 3">CBS 101889</strain>
    </source>
</reference>
<dbReference type="VEuPathDB" id="FungiDB:BO97DRAFT_430433"/>
<dbReference type="InterPro" id="IPR002575">
    <property type="entry name" value="Aminoglycoside_PTrfase"/>
</dbReference>
<dbReference type="SUPFAM" id="SSF56112">
    <property type="entry name" value="Protein kinase-like (PK-like)"/>
    <property type="match status" value="1"/>
</dbReference>
<keyword evidence="3" id="KW-1185">Reference proteome</keyword>
<organism evidence="2 3">
    <name type="scientific">Aspergillus homomorphus (strain CBS 101889)</name>
    <dbReference type="NCBI Taxonomy" id="1450537"/>
    <lineage>
        <taxon>Eukaryota</taxon>
        <taxon>Fungi</taxon>
        <taxon>Dikarya</taxon>
        <taxon>Ascomycota</taxon>
        <taxon>Pezizomycotina</taxon>
        <taxon>Eurotiomycetes</taxon>
        <taxon>Eurotiomycetidae</taxon>
        <taxon>Eurotiales</taxon>
        <taxon>Aspergillaceae</taxon>
        <taxon>Aspergillus</taxon>
        <taxon>Aspergillus subgen. Circumdati</taxon>
    </lineage>
</organism>
<protein>
    <recommendedName>
        <fullName evidence="1">Aminoglycoside phosphotransferase domain-containing protein</fullName>
    </recommendedName>
</protein>
<dbReference type="Gene3D" id="3.30.200.20">
    <property type="entry name" value="Phosphorylase Kinase, domain 1"/>
    <property type="match status" value="1"/>
</dbReference>
<accession>A0A395IB54</accession>
<dbReference type="GO" id="GO:0005739">
    <property type="term" value="C:mitochondrion"/>
    <property type="evidence" value="ECO:0007669"/>
    <property type="project" value="TreeGrafter"/>
</dbReference>
<dbReference type="InterPro" id="IPR011009">
    <property type="entry name" value="Kinase-like_dom_sf"/>
</dbReference>
<evidence type="ECO:0000313" key="2">
    <source>
        <dbReference type="EMBL" id="RAL17427.1"/>
    </source>
</evidence>
<dbReference type="GeneID" id="37201727"/>
<feature type="domain" description="Aminoglycoside phosphotransferase" evidence="1">
    <location>
        <begin position="60"/>
        <end position="308"/>
    </location>
</feature>
<dbReference type="InterPro" id="IPR051035">
    <property type="entry name" value="Mito_inheritance_9"/>
</dbReference>
<gene>
    <name evidence="2" type="ORF">BO97DRAFT_430433</name>
</gene>
<name>A0A395IB54_ASPHC</name>
<dbReference type="PANTHER" id="PTHR36091:SF2">
    <property type="entry name" value="AMINOGLYCOSIDE PHOSPHOTRANSFERASE DOMAIN-CONTAINING PROTEIN"/>
    <property type="match status" value="1"/>
</dbReference>